<accession>A0A8C1D3G0</accession>
<dbReference type="PANTHER" id="PTHR12928">
    <property type="entry name" value="FRG1 PROTEIN"/>
    <property type="match status" value="1"/>
</dbReference>
<dbReference type="Ensembl" id="ENSCCRT00000062738.2">
    <property type="protein sequence ID" value="ENSCCRP00000057876.1"/>
    <property type="gene ID" value="ENSCCRG00000031064.2"/>
</dbReference>
<dbReference type="Pfam" id="PF06229">
    <property type="entry name" value="FRG1"/>
    <property type="match status" value="1"/>
</dbReference>
<dbReference type="GO" id="GO:0055120">
    <property type="term" value="C:striated muscle dense body"/>
    <property type="evidence" value="ECO:0007669"/>
    <property type="project" value="TreeGrafter"/>
</dbReference>
<evidence type="ECO:0000313" key="2">
    <source>
        <dbReference type="Proteomes" id="UP001108240"/>
    </source>
</evidence>
<dbReference type="PANTHER" id="PTHR12928:SF0">
    <property type="entry name" value="FSHD REGION GENE 1"/>
    <property type="match status" value="1"/>
</dbReference>
<dbReference type="GO" id="GO:0005730">
    <property type="term" value="C:nucleolus"/>
    <property type="evidence" value="ECO:0007669"/>
    <property type="project" value="TreeGrafter"/>
</dbReference>
<evidence type="ECO:0000313" key="1">
    <source>
        <dbReference type="Ensembl" id="ENSCCRP00000057876.1"/>
    </source>
</evidence>
<dbReference type="OMA" id="WICQTAS"/>
<dbReference type="GO" id="GO:0051015">
    <property type="term" value="F:actin filament binding"/>
    <property type="evidence" value="ECO:0007669"/>
    <property type="project" value="TreeGrafter"/>
</dbReference>
<sequence length="122" mass="14316">MKILHFALLPANSCFILYSESGDIVAKNKTAGEEEMIKIRSCTEREVKRKDDIADEDGKCLCECLQFTCRKKFQSFQDRKLRVNEEGSSLLKKARTDGKFHEALLDRYDLKLYMLYWMVFET</sequence>
<reference evidence="1" key="2">
    <citation type="submission" date="2025-09" db="UniProtKB">
        <authorList>
            <consortium name="Ensembl"/>
        </authorList>
    </citation>
    <scope>IDENTIFICATION</scope>
</reference>
<keyword evidence="2" id="KW-1185">Reference proteome</keyword>
<organism evidence="1 2">
    <name type="scientific">Cyprinus carpio carpio</name>
    <dbReference type="NCBI Taxonomy" id="630221"/>
    <lineage>
        <taxon>Eukaryota</taxon>
        <taxon>Metazoa</taxon>
        <taxon>Chordata</taxon>
        <taxon>Craniata</taxon>
        <taxon>Vertebrata</taxon>
        <taxon>Euteleostomi</taxon>
        <taxon>Actinopterygii</taxon>
        <taxon>Neopterygii</taxon>
        <taxon>Teleostei</taxon>
        <taxon>Ostariophysi</taxon>
        <taxon>Cypriniformes</taxon>
        <taxon>Cyprinidae</taxon>
        <taxon>Cyprininae</taxon>
        <taxon>Cyprinus</taxon>
    </lineage>
</organism>
<dbReference type="GO" id="GO:0071013">
    <property type="term" value="C:catalytic step 2 spliceosome"/>
    <property type="evidence" value="ECO:0007669"/>
    <property type="project" value="TreeGrafter"/>
</dbReference>
<dbReference type="GeneTree" id="ENSGT00390000004552"/>
<reference evidence="1" key="1">
    <citation type="submission" date="2025-08" db="UniProtKB">
        <authorList>
            <consortium name="Ensembl"/>
        </authorList>
    </citation>
    <scope>IDENTIFICATION</scope>
</reference>
<protein>
    <submittedName>
        <fullName evidence="1">FSHD region gene 1</fullName>
    </submittedName>
</protein>
<name>A0A8C1D3G0_CYPCA</name>
<dbReference type="AlphaFoldDB" id="A0A8C1D3G0"/>
<proteinExistence type="predicted"/>
<dbReference type="InterPro" id="IPR010414">
    <property type="entry name" value="FRG1"/>
</dbReference>
<dbReference type="Proteomes" id="UP001108240">
    <property type="component" value="Unplaced"/>
</dbReference>